<gene>
    <name evidence="2" type="ORF">AVEN_203957_1</name>
</gene>
<evidence type="ECO:0000256" key="1">
    <source>
        <dbReference type="SAM" id="MobiDB-lite"/>
    </source>
</evidence>
<protein>
    <submittedName>
        <fullName evidence="2">Uncharacterized protein</fullName>
    </submittedName>
</protein>
<proteinExistence type="predicted"/>
<accession>A0A4Y2SFI2</accession>
<dbReference type="EMBL" id="BGPR01021088">
    <property type="protein sequence ID" value="GBN86050.1"/>
    <property type="molecule type" value="Genomic_DNA"/>
</dbReference>
<organism evidence="2 3">
    <name type="scientific">Araneus ventricosus</name>
    <name type="common">Orbweaver spider</name>
    <name type="synonym">Epeira ventricosa</name>
    <dbReference type="NCBI Taxonomy" id="182803"/>
    <lineage>
        <taxon>Eukaryota</taxon>
        <taxon>Metazoa</taxon>
        <taxon>Ecdysozoa</taxon>
        <taxon>Arthropoda</taxon>
        <taxon>Chelicerata</taxon>
        <taxon>Arachnida</taxon>
        <taxon>Araneae</taxon>
        <taxon>Araneomorphae</taxon>
        <taxon>Entelegynae</taxon>
        <taxon>Araneoidea</taxon>
        <taxon>Araneidae</taxon>
        <taxon>Araneus</taxon>
    </lineage>
</organism>
<reference evidence="2 3" key="1">
    <citation type="journal article" date="2019" name="Sci. Rep.">
        <title>Orb-weaving spider Araneus ventricosus genome elucidates the spidroin gene catalogue.</title>
        <authorList>
            <person name="Kono N."/>
            <person name="Nakamura H."/>
            <person name="Ohtoshi R."/>
            <person name="Moran D.A.P."/>
            <person name="Shinohara A."/>
            <person name="Yoshida Y."/>
            <person name="Fujiwara M."/>
            <person name="Mori M."/>
            <person name="Tomita M."/>
            <person name="Arakawa K."/>
        </authorList>
    </citation>
    <scope>NUCLEOTIDE SEQUENCE [LARGE SCALE GENOMIC DNA]</scope>
</reference>
<keyword evidence="3" id="KW-1185">Reference proteome</keyword>
<evidence type="ECO:0000313" key="3">
    <source>
        <dbReference type="Proteomes" id="UP000499080"/>
    </source>
</evidence>
<feature type="region of interest" description="Disordered" evidence="1">
    <location>
        <begin position="1"/>
        <end position="43"/>
    </location>
</feature>
<name>A0A4Y2SFI2_ARAVE</name>
<sequence length="119" mass="12927">MSIRESLGEATPAGCENAGSASLSEREKDDSSNPYEIRTQNARGGSVKFSFPYISGQKESTSDLQIGFHPPISVHDPDSDALSSWKTAGQGNGSVQHFFVVQHSLRNYKTILGIFFGYP</sequence>
<evidence type="ECO:0000313" key="2">
    <source>
        <dbReference type="EMBL" id="GBN86050.1"/>
    </source>
</evidence>
<dbReference type="AlphaFoldDB" id="A0A4Y2SFI2"/>
<dbReference type="Proteomes" id="UP000499080">
    <property type="component" value="Unassembled WGS sequence"/>
</dbReference>
<feature type="compositionally biased region" description="Polar residues" evidence="1">
    <location>
        <begin position="32"/>
        <end position="43"/>
    </location>
</feature>
<comment type="caution">
    <text evidence="2">The sequence shown here is derived from an EMBL/GenBank/DDBJ whole genome shotgun (WGS) entry which is preliminary data.</text>
</comment>